<feature type="transmembrane region" description="Helical" evidence="9">
    <location>
        <begin position="318"/>
        <end position="342"/>
    </location>
</feature>
<name>A0AAV3KCT6_9GAMM</name>
<evidence type="ECO:0000313" key="12">
    <source>
        <dbReference type="EMBL" id="ERO58304.1"/>
    </source>
</evidence>
<evidence type="ECO:0000256" key="2">
    <source>
        <dbReference type="ARBA" id="ARBA00022475"/>
    </source>
</evidence>
<dbReference type="Proteomes" id="UP000017142">
    <property type="component" value="Unassembled WGS sequence"/>
</dbReference>
<keyword evidence="4 9" id="KW-1133">Transmembrane helix</keyword>
<dbReference type="GO" id="GO:0016491">
    <property type="term" value="F:oxidoreductase activity"/>
    <property type="evidence" value="ECO:0007669"/>
    <property type="project" value="UniProtKB-KW"/>
</dbReference>
<evidence type="ECO:0000259" key="10">
    <source>
        <dbReference type="Pfam" id="PF00361"/>
    </source>
</evidence>
<evidence type="ECO:0000256" key="7">
    <source>
        <dbReference type="RuleBase" id="RU000320"/>
    </source>
</evidence>
<dbReference type="GeneID" id="43520189"/>
<feature type="transmembrane region" description="Helical" evidence="9">
    <location>
        <begin position="217"/>
        <end position="242"/>
    </location>
</feature>
<dbReference type="InterPro" id="IPR001516">
    <property type="entry name" value="Proton_antipo_N"/>
</dbReference>
<accession>A0AAV3KCT6</accession>
<dbReference type="AlphaFoldDB" id="A0AAV3KCT6"/>
<evidence type="ECO:0000313" key="13">
    <source>
        <dbReference type="Proteomes" id="UP000017142"/>
    </source>
</evidence>
<dbReference type="PANTHER" id="PTHR42682">
    <property type="entry name" value="HYDROGENASE-4 COMPONENT F"/>
    <property type="match status" value="1"/>
</dbReference>
<dbReference type="PRINTS" id="PR01434">
    <property type="entry name" value="NADHDHGNASE5"/>
</dbReference>
<comment type="subcellular location">
    <subcellularLocation>
        <location evidence="1">Cell membrane</location>
        <topology evidence="1">Multi-pass membrane protein</topology>
    </subcellularLocation>
    <subcellularLocation>
        <location evidence="7">Membrane</location>
        <topology evidence="7">Multi-pass membrane protein</topology>
    </subcellularLocation>
</comment>
<evidence type="ECO:0000256" key="9">
    <source>
        <dbReference type="SAM" id="Phobius"/>
    </source>
</evidence>
<proteinExistence type="predicted"/>
<evidence type="ECO:0000256" key="8">
    <source>
        <dbReference type="SAM" id="MobiDB-lite"/>
    </source>
</evidence>
<dbReference type="RefSeq" id="WP_022632934.1">
    <property type="nucleotide sequence ID" value="NZ_AMWE01000002.1"/>
</dbReference>
<sequence>MTTLDLFSLLLGVPFVVALLAFACRFTGTAARGLVSLIHLLGISALLLLALLAVWTVYQQGELLAAHRWLHLDSLSALFLAILGVIGFLTGLYSMGYMRHEVDGGEISVTTLCHYYGFFHLFLFTMLLVITSNNLILMWAAIEATTLSSAFLVGLYGQRSSLEAAWKYIIICTVGVAFGLYGTVLVYANAANVMAEPGNAIFWTEVLQHAGELDSTLMHLAFIFILIGFGTKTGLFPMHAWLPDAHSEAPSPTSALLSAVLLNCALLVIVRYTILISAAIGPEFPQRLLLVFGLLSVAVAAFLILVQRDMKRLLAYSSVENMGLIAVALGIGGPLGILAALLHTLNHSLAKTLLFCGSGNVLLKYGTRDMDAVKGILRVAPVTGALLAGGALALGGMPPFNIFLSEFMTVTAGIHAGHLALVLVLLALLTVVLAGLVRMIATSVLGSQPEAVSKGELGWLTTAPMLILLVLMLVMGTRIPQPVIHLLEQATAIVLNGNHAGEPTPPSLGWPSLSARANTPGTTTLSTITLGTTTLGTTTPDTAPASSLTPSRQEMYRD</sequence>
<evidence type="ECO:0000256" key="1">
    <source>
        <dbReference type="ARBA" id="ARBA00004651"/>
    </source>
</evidence>
<feature type="transmembrane region" description="Helical" evidence="9">
    <location>
        <begin position="168"/>
        <end position="188"/>
    </location>
</feature>
<dbReference type="Pfam" id="PF00361">
    <property type="entry name" value="Proton_antipo_M"/>
    <property type="match status" value="1"/>
</dbReference>
<dbReference type="GO" id="GO:0005886">
    <property type="term" value="C:plasma membrane"/>
    <property type="evidence" value="ECO:0007669"/>
    <property type="project" value="UniProtKB-SubCell"/>
</dbReference>
<feature type="region of interest" description="Disordered" evidence="8">
    <location>
        <begin position="521"/>
        <end position="558"/>
    </location>
</feature>
<feature type="domain" description="NADH-Ubiquinone oxidoreductase (complex I) chain 5 N-terminal" evidence="11">
    <location>
        <begin position="70"/>
        <end position="101"/>
    </location>
</feature>
<evidence type="ECO:0000256" key="3">
    <source>
        <dbReference type="ARBA" id="ARBA00022692"/>
    </source>
</evidence>
<protein>
    <submittedName>
        <fullName evidence="12">Component F</fullName>
    </submittedName>
</protein>
<comment type="caution">
    <text evidence="12">The sequence shown here is derived from an EMBL/GenBank/DDBJ whole genome shotgun (WGS) entry which is preliminary data.</text>
</comment>
<reference evidence="13" key="1">
    <citation type="journal article" date="2013" name="Diversity">
        <title>Genome Sequence of Dickeya solani, a New soft Rot Pathogen of Potato, Suggests its Emergence May Be Related to a Novel Combination of Non-Ribosomal Peptide/Polyketide Synthetase Clusters.</title>
        <authorList>
            <person name="Garlant L."/>
            <person name="Koskinen P."/>
            <person name="Rouhiainen L."/>
            <person name="Laine P."/>
            <person name="Paulin L."/>
            <person name="Auvinen P."/>
            <person name="Holm L."/>
            <person name="Pirhonen M."/>
        </authorList>
    </citation>
    <scope>NUCLEOTIDE SEQUENCE [LARGE SCALE GENOMIC DNA]</scope>
    <source>
        <strain evidence="13">D s0432-1</strain>
    </source>
</reference>
<evidence type="ECO:0000259" key="11">
    <source>
        <dbReference type="Pfam" id="PF00662"/>
    </source>
</evidence>
<feature type="transmembrane region" description="Helical" evidence="9">
    <location>
        <begin position="6"/>
        <end position="27"/>
    </location>
</feature>
<organism evidence="12 13">
    <name type="scientific">Dickeya solani D s0432-1</name>
    <dbReference type="NCBI Taxonomy" id="1231725"/>
    <lineage>
        <taxon>Bacteria</taxon>
        <taxon>Pseudomonadati</taxon>
        <taxon>Pseudomonadota</taxon>
        <taxon>Gammaproteobacteria</taxon>
        <taxon>Enterobacterales</taxon>
        <taxon>Pectobacteriaceae</taxon>
        <taxon>Dickeya</taxon>
    </lineage>
</organism>
<evidence type="ECO:0000256" key="5">
    <source>
        <dbReference type="ARBA" id="ARBA00023002"/>
    </source>
</evidence>
<dbReference type="NCBIfam" id="NF005044">
    <property type="entry name" value="PRK06458.1-4"/>
    <property type="match status" value="1"/>
</dbReference>
<feature type="transmembrane region" description="Helical" evidence="9">
    <location>
        <begin position="457"/>
        <end position="476"/>
    </location>
</feature>
<feature type="transmembrane region" description="Helical" evidence="9">
    <location>
        <begin position="254"/>
        <end position="280"/>
    </location>
</feature>
<evidence type="ECO:0000256" key="6">
    <source>
        <dbReference type="ARBA" id="ARBA00023136"/>
    </source>
</evidence>
<feature type="transmembrane region" description="Helical" evidence="9">
    <location>
        <begin position="286"/>
        <end position="306"/>
    </location>
</feature>
<keyword evidence="3 7" id="KW-0812">Transmembrane</keyword>
<dbReference type="PANTHER" id="PTHR42682:SF5">
    <property type="entry name" value="HYDROGENASE-4 COMPONENT F"/>
    <property type="match status" value="1"/>
</dbReference>
<gene>
    <name evidence="12" type="ORF">A544_1480</name>
</gene>
<dbReference type="EMBL" id="AMWE01000002">
    <property type="protein sequence ID" value="ERO58304.1"/>
    <property type="molecule type" value="Genomic_DNA"/>
</dbReference>
<dbReference type="Pfam" id="PF00662">
    <property type="entry name" value="Proton_antipo_N"/>
    <property type="match status" value="1"/>
</dbReference>
<keyword evidence="2" id="KW-1003">Cell membrane</keyword>
<dbReference type="InterPro" id="IPR052175">
    <property type="entry name" value="ComplexI-like_HydComp"/>
</dbReference>
<feature type="compositionally biased region" description="Low complexity" evidence="8">
    <location>
        <begin position="521"/>
        <end position="544"/>
    </location>
</feature>
<keyword evidence="6 9" id="KW-0472">Membrane</keyword>
<feature type="transmembrane region" description="Helical" evidence="9">
    <location>
        <begin position="34"/>
        <end position="55"/>
    </location>
</feature>
<feature type="transmembrane region" description="Helical" evidence="9">
    <location>
        <begin position="136"/>
        <end position="156"/>
    </location>
</feature>
<feature type="transmembrane region" description="Helical" evidence="9">
    <location>
        <begin position="417"/>
        <end position="437"/>
    </location>
</feature>
<feature type="domain" description="NADH:quinone oxidoreductase/Mrp antiporter transmembrane" evidence="10">
    <location>
        <begin position="132"/>
        <end position="426"/>
    </location>
</feature>
<dbReference type="InterPro" id="IPR001750">
    <property type="entry name" value="ND/Mrp_TM"/>
</dbReference>
<evidence type="ECO:0000256" key="4">
    <source>
        <dbReference type="ARBA" id="ARBA00022989"/>
    </source>
</evidence>
<feature type="transmembrane region" description="Helical" evidence="9">
    <location>
        <begin position="75"/>
        <end position="95"/>
    </location>
</feature>
<feature type="transmembrane region" description="Helical" evidence="9">
    <location>
        <begin position="107"/>
        <end position="130"/>
    </location>
</feature>
<keyword evidence="5" id="KW-0560">Oxidoreductase</keyword>
<feature type="transmembrane region" description="Helical" evidence="9">
    <location>
        <begin position="379"/>
        <end position="397"/>
    </location>
</feature>